<dbReference type="EMBL" id="BMTU01000002">
    <property type="protein sequence ID" value="GGQ67082.1"/>
    <property type="molecule type" value="Genomic_DNA"/>
</dbReference>
<dbReference type="Proteomes" id="UP000656732">
    <property type="component" value="Unassembled WGS sequence"/>
</dbReference>
<name>A0A918ETR5_9ACTN</name>
<keyword evidence="3" id="KW-1185">Reference proteome</keyword>
<dbReference type="RefSeq" id="WP_189556164.1">
    <property type="nucleotide sequence ID" value="NZ_BMTU01000002.1"/>
</dbReference>
<reference evidence="2" key="1">
    <citation type="journal article" date="2014" name="Int. J. Syst. Evol. Microbiol.">
        <title>Complete genome sequence of Corynebacterium casei LMG S-19264T (=DSM 44701T), isolated from a smear-ripened cheese.</title>
        <authorList>
            <consortium name="US DOE Joint Genome Institute (JGI-PGF)"/>
            <person name="Walter F."/>
            <person name="Albersmeier A."/>
            <person name="Kalinowski J."/>
            <person name="Ruckert C."/>
        </authorList>
    </citation>
    <scope>NUCLEOTIDE SEQUENCE</scope>
    <source>
        <strain evidence="2">JCM 4403</strain>
    </source>
</reference>
<protein>
    <recommendedName>
        <fullName evidence="1">DUF2357 domain-containing protein</fullName>
    </recommendedName>
</protein>
<dbReference type="InterPro" id="IPR018633">
    <property type="entry name" value="DUF2357"/>
</dbReference>
<organism evidence="2 3">
    <name type="scientific">Streptomyces pilosus</name>
    <dbReference type="NCBI Taxonomy" id="28893"/>
    <lineage>
        <taxon>Bacteria</taxon>
        <taxon>Bacillati</taxon>
        <taxon>Actinomycetota</taxon>
        <taxon>Actinomycetes</taxon>
        <taxon>Kitasatosporales</taxon>
        <taxon>Streptomycetaceae</taxon>
        <taxon>Streptomyces</taxon>
    </lineage>
</organism>
<evidence type="ECO:0000259" key="1">
    <source>
        <dbReference type="Pfam" id="PF09823"/>
    </source>
</evidence>
<accession>A0A918ETR5</accession>
<gene>
    <name evidence="2" type="ORF">GCM10010280_11400</name>
</gene>
<evidence type="ECO:0000313" key="3">
    <source>
        <dbReference type="Proteomes" id="UP000656732"/>
    </source>
</evidence>
<dbReference type="AlphaFoldDB" id="A0A918ETR5"/>
<evidence type="ECO:0000313" key="2">
    <source>
        <dbReference type="EMBL" id="GGQ67082.1"/>
    </source>
</evidence>
<dbReference type="Pfam" id="PF09823">
    <property type="entry name" value="DUF2357"/>
    <property type="match status" value="1"/>
</dbReference>
<feature type="domain" description="DUF2357" evidence="1">
    <location>
        <begin position="62"/>
        <end position="155"/>
    </location>
</feature>
<sequence length="645" mass="70664">MSREAAEPELGSLLVRHLLAVSARLAEEATTLDDWLAMPPIILDVTDETEILPVEDAFERESGALRTVCHRPYTRLRTVEEILPTSRVRSIAAGATARLAARPEDWASHTLAGVRPSRLLARRSEENSDIYENRVAVAVLNVMRSHLQQRIAKLRDLSRMVDDVHGLLMPSQETSWRARRDLAGLLRNIEESGRHQAAAEVRRRALESSLTAVEVMLGSPLARAVDHRSAPPRELHPTNLLSSDPHYRRVALLWQACTAIETPRLGEAETARQRQEILLAFECFTGLLLLLACKLLKAVPDAGQPVPSPGCTTRFHMRGEPLTVTWSRTGDFVLHWRKRQVLRVVPITTDLCTAPDASSVAAAITESRRDRPSAVCDNDLIVYPGLLQARQDAEPDVVRAAYRIGYRYSDAPEPQVDVAPLSPLDIFSVSRLLRAVQWATLGADARDYPHTVPVPAGDRSALAGCGWLEPRPDGVAVVRAPSPAELERLPALLKQTRRRHGSGRATEHETRRLRTLCAALEDAAAKTELLEVCPVCAKAGPQRQTVFEPREDGLFAASCTSCRTRWELRRCLACGDTFPLLDPDGLAATGAPEPDLDRRVGGVLLAVPCWAADRTGQSVCPTCGTCGEAGRVASCPRGCSAQPPL</sequence>
<comment type="caution">
    <text evidence="2">The sequence shown here is derived from an EMBL/GenBank/DDBJ whole genome shotgun (WGS) entry which is preliminary data.</text>
</comment>
<proteinExistence type="predicted"/>
<reference evidence="2" key="2">
    <citation type="submission" date="2020-09" db="EMBL/GenBank/DDBJ databases">
        <authorList>
            <person name="Sun Q."/>
            <person name="Ohkuma M."/>
        </authorList>
    </citation>
    <scope>NUCLEOTIDE SEQUENCE</scope>
    <source>
        <strain evidence="2">JCM 4403</strain>
    </source>
</reference>